<dbReference type="InterPro" id="IPR029489">
    <property type="entry name" value="OGT/SEC/SPY_C"/>
</dbReference>
<dbReference type="InterPro" id="IPR019734">
    <property type="entry name" value="TPR_rpt"/>
</dbReference>
<proteinExistence type="inferred from homology"/>
<dbReference type="PANTHER" id="PTHR44998:SF1">
    <property type="entry name" value="UDP-N-ACETYLGLUCOSAMINE--PEPTIDE N-ACETYLGLUCOSAMINYLTRANSFERASE 110 KDA SUBUNIT"/>
    <property type="match status" value="1"/>
</dbReference>
<comment type="similarity">
    <text evidence="2">Belongs to the glycosyltransferase 41 family. O-GlcNAc transferase subfamily.</text>
</comment>
<keyword evidence="5 10" id="KW-0808">Transferase</keyword>
<dbReference type="InterPro" id="IPR011990">
    <property type="entry name" value="TPR-like_helical_dom_sf"/>
</dbReference>
<evidence type="ECO:0000256" key="4">
    <source>
        <dbReference type="ARBA" id="ARBA00022676"/>
    </source>
</evidence>
<name>A0ABM8E6T0_9HYPH</name>
<keyword evidence="7 8" id="KW-0802">TPR repeat</keyword>
<evidence type="ECO:0000256" key="1">
    <source>
        <dbReference type="ARBA" id="ARBA00004922"/>
    </source>
</evidence>
<dbReference type="RefSeq" id="WP_281931166.1">
    <property type="nucleotide sequence ID" value="NZ_AP027142.1"/>
</dbReference>
<evidence type="ECO:0000256" key="8">
    <source>
        <dbReference type="PROSITE-ProRule" id="PRU00339"/>
    </source>
</evidence>
<organism evidence="10 11">
    <name type="scientific">Methylocystis iwaonis</name>
    <dbReference type="NCBI Taxonomy" id="2885079"/>
    <lineage>
        <taxon>Bacteria</taxon>
        <taxon>Pseudomonadati</taxon>
        <taxon>Pseudomonadota</taxon>
        <taxon>Alphaproteobacteria</taxon>
        <taxon>Hyphomicrobiales</taxon>
        <taxon>Methylocystaceae</taxon>
        <taxon>Methylocystis</taxon>
    </lineage>
</organism>
<dbReference type="PROSITE" id="PS50005">
    <property type="entry name" value="TPR"/>
    <property type="match status" value="1"/>
</dbReference>
<feature type="repeat" description="TPR" evidence="8">
    <location>
        <begin position="142"/>
        <end position="175"/>
    </location>
</feature>
<dbReference type="SUPFAM" id="SSF48452">
    <property type="entry name" value="TPR-like"/>
    <property type="match status" value="1"/>
</dbReference>
<keyword evidence="11" id="KW-1185">Reference proteome</keyword>
<gene>
    <name evidence="10" type="ORF">SS37A_11960</name>
</gene>
<reference evidence="10 11" key="1">
    <citation type="journal article" date="2023" name="Int. J. Syst. Evol. Microbiol.">
        <title>Methylocystis iwaonis sp. nov., a type II methane-oxidizing bacterium from surface soil of a rice paddy field in Japan, and emended description of the genus Methylocystis (ex Whittenbury et al. 1970) Bowman et al. 1993.</title>
        <authorList>
            <person name="Kaise H."/>
            <person name="Sawadogo J.B."/>
            <person name="Alam M.S."/>
            <person name="Ueno C."/>
            <person name="Dianou D."/>
            <person name="Shinjo R."/>
            <person name="Asakawa S."/>
        </authorList>
    </citation>
    <scope>NUCLEOTIDE SEQUENCE [LARGE SCALE GENOMIC DNA]</scope>
    <source>
        <strain evidence="10 11">SS37A-Re</strain>
    </source>
</reference>
<feature type="domain" description="O-GlcNAc transferase C-terminal" evidence="9">
    <location>
        <begin position="420"/>
        <end position="599"/>
    </location>
</feature>
<dbReference type="Gene3D" id="3.40.50.11380">
    <property type="match status" value="1"/>
</dbReference>
<dbReference type="EC" id="2.4.1.255" evidence="3"/>
<evidence type="ECO:0000256" key="7">
    <source>
        <dbReference type="ARBA" id="ARBA00022803"/>
    </source>
</evidence>
<evidence type="ECO:0000259" key="9">
    <source>
        <dbReference type="Pfam" id="PF13844"/>
    </source>
</evidence>
<sequence>MLTPASPLASGIEIFNLAVHRAKRRNLPLVELFDSADKLRRAGQPALASELYKTWIAFNGEHELLHMAYFNYAVGLREQGDISGAAIALRECLRVKPDFAQAHINLGRAFEDAGDIGAAVQQWRALSEKLAEVNGETVAHKVLALHQIGRVLEGVEDLQGAEEALKQALELRPDKTEAAQHWISLRQRQCKWPAVAAAERLPRRNLIDGMSSMSLAAYADDPMFQLAKAYRYNKSVVGRPAGAPLAPRDRKPRAPNARLRIGYVSSDLREHAVGFALVEVLEGHDKARFEIFAYYCGEDRPADETQSRIKAAVDHWIDIKAMDDAQAAMRIADDEIDILVDLNGYTKHARTRIFAYRPAPVIVNWCGYPGTMGSPYHHYMIADPVIVPEENKIFYSEKVLWIGCNQPLDRKRRIAERRPTREEAGLPNDAFVFACLNGMQKITANTFALWMSILKTTPNSVLWLLTGGADVNERLRKAAADHGVAPERILFAEKAPNPLHLARIPLADLFLDTLPYGAHSTAADALTMGLPVLTLRGRSFAARFCASVVTAAGLDDFICATPEEFFARATEFARNPAGLAARRKALVENRDRSALRDIEGTVRRLESVFDEMHGDFVEGRTPTPDLTNLDVYYEIGCKLDLESIETLGEDAYRALYRDKLKEWSEHMPIPQDRRLADF</sequence>
<dbReference type="PANTHER" id="PTHR44998">
    <property type="match status" value="1"/>
</dbReference>
<keyword evidence="6" id="KW-0677">Repeat</keyword>
<dbReference type="SMART" id="SM00028">
    <property type="entry name" value="TPR"/>
    <property type="match status" value="3"/>
</dbReference>
<dbReference type="Pfam" id="PF13844">
    <property type="entry name" value="Glyco_transf_41"/>
    <property type="match status" value="2"/>
</dbReference>
<evidence type="ECO:0000313" key="11">
    <source>
        <dbReference type="Proteomes" id="UP001317629"/>
    </source>
</evidence>
<accession>A0ABM8E6T0</accession>
<protein>
    <recommendedName>
        <fullName evidence="3">protein O-GlcNAc transferase</fullName>
        <ecNumber evidence="3">2.4.1.255</ecNumber>
    </recommendedName>
</protein>
<dbReference type="SUPFAM" id="SSF53756">
    <property type="entry name" value="UDP-Glycosyltransferase/glycogen phosphorylase"/>
    <property type="match status" value="1"/>
</dbReference>
<dbReference type="Proteomes" id="UP001317629">
    <property type="component" value="Chromosome"/>
</dbReference>
<dbReference type="EMBL" id="AP027142">
    <property type="protein sequence ID" value="BDV33667.1"/>
    <property type="molecule type" value="Genomic_DNA"/>
</dbReference>
<evidence type="ECO:0000313" key="10">
    <source>
        <dbReference type="EMBL" id="BDV33667.1"/>
    </source>
</evidence>
<evidence type="ECO:0000256" key="3">
    <source>
        <dbReference type="ARBA" id="ARBA00011970"/>
    </source>
</evidence>
<evidence type="ECO:0000256" key="5">
    <source>
        <dbReference type="ARBA" id="ARBA00022679"/>
    </source>
</evidence>
<dbReference type="Gene3D" id="3.40.50.2000">
    <property type="entry name" value="Glycogen Phosphorylase B"/>
    <property type="match status" value="1"/>
</dbReference>
<dbReference type="GO" id="GO:0016740">
    <property type="term" value="F:transferase activity"/>
    <property type="evidence" value="ECO:0007669"/>
    <property type="project" value="UniProtKB-KW"/>
</dbReference>
<evidence type="ECO:0000256" key="2">
    <source>
        <dbReference type="ARBA" id="ARBA00005386"/>
    </source>
</evidence>
<evidence type="ECO:0000256" key="6">
    <source>
        <dbReference type="ARBA" id="ARBA00022737"/>
    </source>
</evidence>
<keyword evidence="4" id="KW-0328">Glycosyltransferase</keyword>
<feature type="domain" description="O-GlcNAc transferase C-terminal" evidence="9">
    <location>
        <begin position="254"/>
        <end position="402"/>
    </location>
</feature>
<dbReference type="Gene3D" id="1.25.40.10">
    <property type="entry name" value="Tetratricopeptide repeat domain"/>
    <property type="match status" value="2"/>
</dbReference>
<dbReference type="Pfam" id="PF13181">
    <property type="entry name" value="TPR_8"/>
    <property type="match status" value="1"/>
</dbReference>
<comment type="pathway">
    <text evidence="1">Protein modification; protein glycosylation.</text>
</comment>